<feature type="domain" description="Sodium/calcium exchanger membrane region" evidence="6">
    <location>
        <begin position="180"/>
        <end position="319"/>
    </location>
</feature>
<dbReference type="PANTHER" id="PTHR10846:SF8">
    <property type="entry name" value="INNER MEMBRANE PROTEIN YRBG"/>
    <property type="match status" value="1"/>
</dbReference>
<keyword evidence="2 5" id="KW-0812">Transmembrane</keyword>
<keyword evidence="8" id="KW-1185">Reference proteome</keyword>
<proteinExistence type="predicted"/>
<feature type="transmembrane region" description="Helical" evidence="5">
    <location>
        <begin position="180"/>
        <end position="198"/>
    </location>
</feature>
<dbReference type="InterPro" id="IPR004837">
    <property type="entry name" value="NaCa_Exmemb"/>
</dbReference>
<dbReference type="EMBL" id="FTNO01000001">
    <property type="protein sequence ID" value="SIQ90458.1"/>
    <property type="molecule type" value="Genomic_DNA"/>
</dbReference>
<dbReference type="GO" id="GO:0006874">
    <property type="term" value="P:intracellular calcium ion homeostasis"/>
    <property type="evidence" value="ECO:0007669"/>
    <property type="project" value="TreeGrafter"/>
</dbReference>
<feature type="domain" description="Sodium/calcium exchanger membrane region" evidence="6">
    <location>
        <begin position="14"/>
        <end position="152"/>
    </location>
</feature>
<dbReference type="GO" id="GO:0005262">
    <property type="term" value="F:calcium channel activity"/>
    <property type="evidence" value="ECO:0007669"/>
    <property type="project" value="TreeGrafter"/>
</dbReference>
<feature type="transmembrane region" description="Helical" evidence="5">
    <location>
        <begin position="204"/>
        <end position="224"/>
    </location>
</feature>
<evidence type="ECO:0000259" key="6">
    <source>
        <dbReference type="Pfam" id="PF01699"/>
    </source>
</evidence>
<dbReference type="Gene3D" id="1.20.1420.30">
    <property type="entry name" value="NCX, central ion-binding region"/>
    <property type="match status" value="1"/>
</dbReference>
<feature type="transmembrane region" description="Helical" evidence="5">
    <location>
        <begin position="303"/>
        <end position="320"/>
    </location>
</feature>
<feature type="transmembrane region" description="Helical" evidence="5">
    <location>
        <begin position="6"/>
        <end position="26"/>
    </location>
</feature>
<feature type="transmembrane region" description="Helical" evidence="5">
    <location>
        <begin position="133"/>
        <end position="153"/>
    </location>
</feature>
<comment type="subcellular location">
    <subcellularLocation>
        <location evidence="1">Membrane</location>
        <topology evidence="1">Multi-pass membrane protein</topology>
    </subcellularLocation>
</comment>
<dbReference type="RefSeq" id="WP_245799889.1">
    <property type="nucleotide sequence ID" value="NZ_FTNO01000001.1"/>
</dbReference>
<feature type="transmembrane region" description="Helical" evidence="5">
    <location>
        <begin position="77"/>
        <end position="100"/>
    </location>
</feature>
<evidence type="ECO:0000256" key="2">
    <source>
        <dbReference type="ARBA" id="ARBA00022692"/>
    </source>
</evidence>
<dbReference type="PANTHER" id="PTHR10846">
    <property type="entry name" value="SODIUM/POTASSIUM/CALCIUM EXCHANGER"/>
    <property type="match status" value="1"/>
</dbReference>
<feature type="transmembrane region" description="Helical" evidence="5">
    <location>
        <begin position="278"/>
        <end position="296"/>
    </location>
</feature>
<name>A0A1N6WKA1_9EURY</name>
<dbReference type="NCBIfam" id="TIGR00367">
    <property type="entry name" value="calcium/sodium antiporter"/>
    <property type="match status" value="1"/>
</dbReference>
<dbReference type="Gene3D" id="6.10.280.80">
    <property type="entry name" value="NCX, peripheral helical region"/>
    <property type="match status" value="1"/>
</dbReference>
<feature type="transmembrane region" description="Helical" evidence="5">
    <location>
        <begin position="245"/>
        <end position="266"/>
    </location>
</feature>
<feature type="transmembrane region" description="Helical" evidence="5">
    <location>
        <begin position="109"/>
        <end position="127"/>
    </location>
</feature>
<keyword evidence="3 5" id="KW-1133">Transmembrane helix</keyword>
<dbReference type="Pfam" id="PF01699">
    <property type="entry name" value="Na_Ca_ex"/>
    <property type="match status" value="2"/>
</dbReference>
<reference evidence="8" key="1">
    <citation type="submission" date="2017-01" db="EMBL/GenBank/DDBJ databases">
        <authorList>
            <person name="Varghese N."/>
            <person name="Submissions S."/>
        </authorList>
    </citation>
    <scope>NUCLEOTIDE SEQUENCE [LARGE SCALE GENOMIC DNA]</scope>
    <source>
        <strain evidence="8">CGMCC 1.7737</strain>
    </source>
</reference>
<dbReference type="GO" id="GO:0005886">
    <property type="term" value="C:plasma membrane"/>
    <property type="evidence" value="ECO:0007669"/>
    <property type="project" value="TreeGrafter"/>
</dbReference>
<accession>A0A1N6WKA1</accession>
<organism evidence="7 8">
    <name type="scientific">Haladaptatus litoreus</name>
    <dbReference type="NCBI Taxonomy" id="553468"/>
    <lineage>
        <taxon>Archaea</taxon>
        <taxon>Methanobacteriati</taxon>
        <taxon>Methanobacteriota</taxon>
        <taxon>Stenosarchaea group</taxon>
        <taxon>Halobacteria</taxon>
        <taxon>Halobacteriales</taxon>
        <taxon>Haladaptataceae</taxon>
        <taxon>Haladaptatus</taxon>
    </lineage>
</organism>
<evidence type="ECO:0000313" key="8">
    <source>
        <dbReference type="Proteomes" id="UP000186914"/>
    </source>
</evidence>
<evidence type="ECO:0000256" key="4">
    <source>
        <dbReference type="ARBA" id="ARBA00023136"/>
    </source>
</evidence>
<gene>
    <name evidence="7" type="ORF">SAMN05421858_0759</name>
</gene>
<dbReference type="GO" id="GO:0008273">
    <property type="term" value="F:calcium, potassium:sodium antiporter activity"/>
    <property type="evidence" value="ECO:0007669"/>
    <property type="project" value="TreeGrafter"/>
</dbReference>
<dbReference type="AlphaFoldDB" id="A0A1N6WKA1"/>
<feature type="transmembrane region" description="Helical" evidence="5">
    <location>
        <begin position="38"/>
        <end position="57"/>
    </location>
</feature>
<evidence type="ECO:0000256" key="5">
    <source>
        <dbReference type="SAM" id="Phobius"/>
    </source>
</evidence>
<protein>
    <submittedName>
        <fullName evidence="7">Cation:H+ antiporter</fullName>
    </submittedName>
</protein>
<sequence length="321" mass="33160">MYAPQLTMGMSTDLLLLLGGIVLLYFGAELLVDSASSLALGVGIAPVTIGVTIIAFATTAPELFVSLIGAVSVSGDIGLGNIVGSNIANIGLVLGASALVQPLAVNRDLLWRHGSFMLAAVVLLVVLGSDGVLGAADGALLLAVLVIFTIYILRHTRRGGDEAAVTDEVGDDGTVNVRTVGMFVLSVAVLLAGSRLLIMGSVELLRGFGFSDLFIGLTVVAFGTSLPELATSMVSSARDEADLSISNVIGSNIYNILAVIGVLALVVPVNVPVATQNFEFPFLIAFTVGAMALMAHRLHVSRFNGLMLVAGYGAFVFLLFP</sequence>
<dbReference type="InterPro" id="IPR004481">
    <property type="entry name" value="K/Na/Ca-exchanger"/>
</dbReference>
<keyword evidence="4 5" id="KW-0472">Membrane</keyword>
<dbReference type="Proteomes" id="UP000186914">
    <property type="component" value="Unassembled WGS sequence"/>
</dbReference>
<dbReference type="InterPro" id="IPR044880">
    <property type="entry name" value="NCX_ion-bd_dom_sf"/>
</dbReference>
<evidence type="ECO:0000313" key="7">
    <source>
        <dbReference type="EMBL" id="SIQ90458.1"/>
    </source>
</evidence>
<evidence type="ECO:0000256" key="1">
    <source>
        <dbReference type="ARBA" id="ARBA00004141"/>
    </source>
</evidence>
<evidence type="ECO:0000256" key="3">
    <source>
        <dbReference type="ARBA" id="ARBA00022989"/>
    </source>
</evidence>